<keyword evidence="4" id="KW-0238">DNA-binding</keyword>
<evidence type="ECO:0000256" key="5">
    <source>
        <dbReference type="ARBA" id="ARBA00023163"/>
    </source>
</evidence>
<dbReference type="InterPro" id="IPR013249">
    <property type="entry name" value="RNA_pol_sigma70_r4_t2"/>
</dbReference>
<dbReference type="InterPro" id="IPR014325">
    <property type="entry name" value="RNA_pol_sigma-E_actinobac"/>
</dbReference>
<dbReference type="RefSeq" id="WP_203996933.1">
    <property type="nucleotide sequence ID" value="NZ_BOPG01000032.1"/>
</dbReference>
<dbReference type="Pfam" id="PF08281">
    <property type="entry name" value="Sigma70_r4_2"/>
    <property type="match status" value="1"/>
</dbReference>
<dbReference type="InterPro" id="IPR053866">
    <property type="entry name" value="PhyR_sigma2"/>
</dbReference>
<dbReference type="InterPro" id="IPR036388">
    <property type="entry name" value="WH-like_DNA-bd_sf"/>
</dbReference>
<dbReference type="Pfam" id="PF22029">
    <property type="entry name" value="PhyR_sigma2"/>
    <property type="match status" value="1"/>
</dbReference>
<comment type="caution">
    <text evidence="8">The sequence shown here is derived from an EMBL/GenBank/DDBJ whole genome shotgun (WGS) entry which is preliminary data.</text>
</comment>
<dbReference type="AlphaFoldDB" id="A0A8J4E193"/>
<evidence type="ECO:0000256" key="4">
    <source>
        <dbReference type="ARBA" id="ARBA00023125"/>
    </source>
</evidence>
<dbReference type="SUPFAM" id="SSF88659">
    <property type="entry name" value="Sigma3 and sigma4 domains of RNA polymerase sigma factors"/>
    <property type="match status" value="1"/>
</dbReference>
<reference evidence="8" key="1">
    <citation type="submission" date="2021-01" db="EMBL/GenBank/DDBJ databases">
        <title>Whole genome shotgun sequence of Virgisporangium aurantiacum NBRC 16421.</title>
        <authorList>
            <person name="Komaki H."/>
            <person name="Tamura T."/>
        </authorList>
    </citation>
    <scope>NUCLEOTIDE SEQUENCE</scope>
    <source>
        <strain evidence="8">NBRC 16421</strain>
    </source>
</reference>
<evidence type="ECO:0000256" key="3">
    <source>
        <dbReference type="ARBA" id="ARBA00023082"/>
    </source>
</evidence>
<dbReference type="GO" id="GO:0003677">
    <property type="term" value="F:DNA binding"/>
    <property type="evidence" value="ECO:0007669"/>
    <property type="project" value="UniProtKB-KW"/>
</dbReference>
<dbReference type="PANTHER" id="PTHR43133">
    <property type="entry name" value="RNA POLYMERASE ECF-TYPE SIGMA FACTO"/>
    <property type="match status" value="1"/>
</dbReference>
<keyword evidence="2" id="KW-0805">Transcription regulation</keyword>
<dbReference type="GO" id="GO:0006352">
    <property type="term" value="P:DNA-templated transcription initiation"/>
    <property type="evidence" value="ECO:0007669"/>
    <property type="project" value="InterPro"/>
</dbReference>
<dbReference type="Gene3D" id="1.10.10.10">
    <property type="entry name" value="Winged helix-like DNA-binding domain superfamily/Winged helix DNA-binding domain"/>
    <property type="match status" value="1"/>
</dbReference>
<dbReference type="GO" id="GO:0016987">
    <property type="term" value="F:sigma factor activity"/>
    <property type="evidence" value="ECO:0007669"/>
    <property type="project" value="UniProtKB-KW"/>
</dbReference>
<protein>
    <submittedName>
        <fullName evidence="8">RNA polymerase sigma24 factor</fullName>
    </submittedName>
</protein>
<feature type="domain" description="RNA polymerase sigma factor 70 region 4 type 2" evidence="6">
    <location>
        <begin position="105"/>
        <end position="156"/>
    </location>
</feature>
<dbReference type="NCBIfam" id="TIGR02983">
    <property type="entry name" value="SigE-fam_strep"/>
    <property type="match status" value="1"/>
</dbReference>
<dbReference type="Proteomes" id="UP000612585">
    <property type="component" value="Unassembled WGS sequence"/>
</dbReference>
<dbReference type="PANTHER" id="PTHR43133:SF50">
    <property type="entry name" value="ECF RNA POLYMERASE SIGMA FACTOR SIGM"/>
    <property type="match status" value="1"/>
</dbReference>
<feature type="domain" description="PhyR sigma2" evidence="7">
    <location>
        <begin position="14"/>
        <end position="54"/>
    </location>
</feature>
<dbReference type="SUPFAM" id="SSF88946">
    <property type="entry name" value="Sigma2 domain of RNA polymerase sigma factors"/>
    <property type="match status" value="1"/>
</dbReference>
<keyword evidence="5" id="KW-0804">Transcription</keyword>
<evidence type="ECO:0000259" key="7">
    <source>
        <dbReference type="Pfam" id="PF22029"/>
    </source>
</evidence>
<accession>A0A8J4E193</accession>
<evidence type="ECO:0000256" key="1">
    <source>
        <dbReference type="ARBA" id="ARBA00010641"/>
    </source>
</evidence>
<dbReference type="InterPro" id="IPR013325">
    <property type="entry name" value="RNA_pol_sigma_r2"/>
</dbReference>
<keyword evidence="3" id="KW-0731">Sigma factor</keyword>
<evidence type="ECO:0000313" key="9">
    <source>
        <dbReference type="Proteomes" id="UP000612585"/>
    </source>
</evidence>
<keyword evidence="9" id="KW-1185">Reference proteome</keyword>
<dbReference type="CDD" id="cd06171">
    <property type="entry name" value="Sigma70_r4"/>
    <property type="match status" value="1"/>
</dbReference>
<dbReference type="InterPro" id="IPR039425">
    <property type="entry name" value="RNA_pol_sigma-70-like"/>
</dbReference>
<dbReference type="Gene3D" id="1.10.1740.10">
    <property type="match status" value="1"/>
</dbReference>
<gene>
    <name evidence="8" type="primary">rpoE_24</name>
    <name evidence="8" type="ORF">Vau01_050390</name>
</gene>
<evidence type="ECO:0000256" key="2">
    <source>
        <dbReference type="ARBA" id="ARBA00023015"/>
    </source>
</evidence>
<name>A0A8J4E193_9ACTN</name>
<proteinExistence type="inferred from homology"/>
<dbReference type="NCBIfam" id="TIGR02937">
    <property type="entry name" value="sigma70-ECF"/>
    <property type="match status" value="1"/>
</dbReference>
<sequence length="170" mass="19297">MADAIDEEFGQFVRSRLPGLRRAAHLLCGDWTRGDDVVQRTLTDVYVKWKRIRQVDNLDAYVRAVLVHRVIDEQRRGWARVRLVDRVPDVGGDDVRLDNVPAEVDVRAALAELSPRQRAVLVLRFFYDMSVEQTADALRCSPGTVKSQTSVALAAMRRRLTPSLTELGRN</sequence>
<dbReference type="InterPro" id="IPR014284">
    <property type="entry name" value="RNA_pol_sigma-70_dom"/>
</dbReference>
<organism evidence="8 9">
    <name type="scientific">Virgisporangium aurantiacum</name>
    <dbReference type="NCBI Taxonomy" id="175570"/>
    <lineage>
        <taxon>Bacteria</taxon>
        <taxon>Bacillati</taxon>
        <taxon>Actinomycetota</taxon>
        <taxon>Actinomycetes</taxon>
        <taxon>Micromonosporales</taxon>
        <taxon>Micromonosporaceae</taxon>
        <taxon>Virgisporangium</taxon>
    </lineage>
</organism>
<dbReference type="EMBL" id="BOPG01000032">
    <property type="protein sequence ID" value="GIJ57523.1"/>
    <property type="molecule type" value="Genomic_DNA"/>
</dbReference>
<evidence type="ECO:0000259" key="6">
    <source>
        <dbReference type="Pfam" id="PF08281"/>
    </source>
</evidence>
<comment type="similarity">
    <text evidence="1">Belongs to the sigma-70 factor family. ECF subfamily.</text>
</comment>
<evidence type="ECO:0000313" key="8">
    <source>
        <dbReference type="EMBL" id="GIJ57523.1"/>
    </source>
</evidence>
<dbReference type="InterPro" id="IPR013324">
    <property type="entry name" value="RNA_pol_sigma_r3/r4-like"/>
</dbReference>